<gene>
    <name evidence="2" type="ORF">OU421_02705</name>
</gene>
<dbReference type="RefSeq" id="WP_268187077.1">
    <property type="nucleotide sequence ID" value="NZ_CP113361.1"/>
</dbReference>
<reference evidence="2" key="1">
    <citation type="submission" date="2022-11" db="EMBL/GenBank/DDBJ databases">
        <title>Complete genome sequence of Methanogenium organophilum DSM 3596.</title>
        <authorList>
            <person name="Chen S.-C."/>
            <person name="Lai S.-J."/>
            <person name="You Y.-T."/>
        </authorList>
    </citation>
    <scope>NUCLEOTIDE SEQUENCE</scope>
    <source>
        <strain evidence="2">DSM 3596</strain>
    </source>
</reference>
<keyword evidence="1" id="KW-1133">Transmembrane helix</keyword>
<organism evidence="2 3">
    <name type="scientific">Methanogenium organophilum</name>
    <dbReference type="NCBI Taxonomy" id="2199"/>
    <lineage>
        <taxon>Archaea</taxon>
        <taxon>Methanobacteriati</taxon>
        <taxon>Methanobacteriota</taxon>
        <taxon>Stenosarchaea group</taxon>
        <taxon>Methanomicrobia</taxon>
        <taxon>Methanomicrobiales</taxon>
        <taxon>Methanomicrobiaceae</taxon>
        <taxon>Methanogenium</taxon>
    </lineage>
</organism>
<evidence type="ECO:0000313" key="2">
    <source>
        <dbReference type="EMBL" id="WAI01803.1"/>
    </source>
</evidence>
<keyword evidence="1" id="KW-0812">Transmembrane</keyword>
<evidence type="ECO:0000256" key="1">
    <source>
        <dbReference type="SAM" id="Phobius"/>
    </source>
</evidence>
<dbReference type="EMBL" id="CP113361">
    <property type="protein sequence ID" value="WAI01803.1"/>
    <property type="molecule type" value="Genomic_DNA"/>
</dbReference>
<dbReference type="KEGG" id="mou:OU421_02705"/>
<sequence>MKDDLTATIIETHRDVRWICRTLEEMKETDADFEGRLRDLEGWRAEKAGAERRMGGVCAGLSGVVGGAVAWMFQWIG</sequence>
<dbReference type="AlphaFoldDB" id="A0A9X9S4V3"/>
<protein>
    <submittedName>
        <fullName evidence="2">Uncharacterized protein</fullName>
    </submittedName>
</protein>
<dbReference type="Proteomes" id="UP001163096">
    <property type="component" value="Chromosome"/>
</dbReference>
<name>A0A9X9S4V3_METOG</name>
<keyword evidence="3" id="KW-1185">Reference proteome</keyword>
<proteinExistence type="predicted"/>
<evidence type="ECO:0000313" key="3">
    <source>
        <dbReference type="Proteomes" id="UP001163096"/>
    </source>
</evidence>
<accession>A0A9X9S4V3</accession>
<dbReference type="GeneID" id="76833977"/>
<keyword evidence="1" id="KW-0472">Membrane</keyword>
<feature type="transmembrane region" description="Helical" evidence="1">
    <location>
        <begin position="54"/>
        <end position="76"/>
    </location>
</feature>